<feature type="domain" description="Protein kinase" evidence="9">
    <location>
        <begin position="312"/>
        <end position="581"/>
    </location>
</feature>
<keyword evidence="11" id="KW-1185">Reference proteome</keyword>
<evidence type="ECO:0000256" key="2">
    <source>
        <dbReference type="ARBA" id="ARBA00022527"/>
    </source>
</evidence>
<evidence type="ECO:0000256" key="7">
    <source>
        <dbReference type="ARBA" id="ARBA00047899"/>
    </source>
</evidence>
<dbReference type="PANTHER" id="PTHR43895:SF32">
    <property type="entry name" value="SERINE_THREONINE-PROTEIN KINASE CHK1"/>
    <property type="match status" value="1"/>
</dbReference>
<dbReference type="OrthoDB" id="539158at2759"/>
<protein>
    <recommendedName>
        <fullName evidence="1">non-specific serine/threonine protein kinase</fullName>
        <ecNumber evidence="1">2.7.11.1</ecNumber>
    </recommendedName>
</protein>
<dbReference type="SUPFAM" id="SSF51735">
    <property type="entry name" value="NAD(P)-binding Rossmann-fold domains"/>
    <property type="match status" value="1"/>
</dbReference>
<dbReference type="STRING" id="936435.F8QFI9"/>
<dbReference type="GO" id="GO:0005634">
    <property type="term" value="C:nucleus"/>
    <property type="evidence" value="ECO:0007669"/>
    <property type="project" value="TreeGrafter"/>
</dbReference>
<keyword evidence="2" id="KW-0723">Serine/threonine-protein kinase</keyword>
<dbReference type="InterPro" id="IPR011009">
    <property type="entry name" value="Kinase-like_dom_sf"/>
</dbReference>
<evidence type="ECO:0000313" key="11">
    <source>
        <dbReference type="Proteomes" id="UP000008063"/>
    </source>
</evidence>
<dbReference type="Gene3D" id="3.40.50.720">
    <property type="entry name" value="NAD(P)-binding Rossmann-like Domain"/>
    <property type="match status" value="1"/>
</dbReference>
<dbReference type="Pfam" id="PF05368">
    <property type="entry name" value="NmrA"/>
    <property type="match status" value="2"/>
</dbReference>
<dbReference type="GO" id="GO:0007095">
    <property type="term" value="P:mitotic G2 DNA damage checkpoint signaling"/>
    <property type="evidence" value="ECO:0007669"/>
    <property type="project" value="TreeGrafter"/>
</dbReference>
<gene>
    <name evidence="10" type="ORF">SERLA73DRAFT_79176</name>
</gene>
<evidence type="ECO:0000256" key="6">
    <source>
        <dbReference type="ARBA" id="ARBA00022840"/>
    </source>
</evidence>
<sequence length="769" mass="85039">MKMTERIVAVFGATGTQGASVVDALLADKTFKPRAITRNASSDVAQSLKSLGVEVVEADLFDTESIKRGLSGCECVFGVTNYADPAVLAGAPDTEAKIGKALVDAAKEAGIRFFVWRLALHFGVDPNLLGCLIIITRTSSLPSCTKLSGGKYPNVIHFDNKATVEDYLKQSGLSNASLHMGCFAENLWKLQALRKSPSGYELTLPVMKEESDVYLSWVGHDLGPSVLALFQNYESHLAEISGKTFYVVSEKTTFAEFAGTLERVFGVPVKYVTGPKTGLPVLDEMFDMECEIGSINGVEIPDPRLVKFGVKFGTVEEFAESVKANVFRAVHIENHEVAACKVISLTEQTSEKDRKIIDKEMKVHAALKHRNVLEFINAVVVELKYKHHYFPGIYMLLELAAGGDLFDKIAPDVGVGEDVAHYYFSQLVDGMDYIHSQGVCHRDLKPENLLLDAAGTLKISDFGLSAVYKLKESGKTRTLSERCGSLPYIAPELNIDKPYQAEPIDAWGMGVILFTLLGGNTPWDEPTKRSPEYCRYLSGKIFDEAPWNRFSETSLSLICGLLTIDPASRMTLPDVYQHPWCTRPSQLAQRGVIALAEELTQNLRVSGDLGYAIPESANPRGNQDADGDEMMLSATYQSQFTQSLLLFSQTQSGRRYTPQLTRFYASLGPGLLINLIKESLDSLGVKYKDAPPENANSDGRGEILKLIVGGYDRRKIMFKGWVELERFNYRGTEGTFCLMNRNEGNPISWRQLWKSLVKSPAVDPHVLRK</sequence>
<dbReference type="CDD" id="cd05251">
    <property type="entry name" value="NmrA_like_SDR_a"/>
    <property type="match status" value="1"/>
</dbReference>
<evidence type="ECO:0000256" key="3">
    <source>
        <dbReference type="ARBA" id="ARBA00022679"/>
    </source>
</evidence>
<dbReference type="GO" id="GO:0035861">
    <property type="term" value="C:site of double-strand break"/>
    <property type="evidence" value="ECO:0007669"/>
    <property type="project" value="TreeGrafter"/>
</dbReference>
<dbReference type="EC" id="2.7.11.1" evidence="1"/>
<name>F8QFI9_SERL3</name>
<dbReference type="InterPro" id="IPR008271">
    <property type="entry name" value="Ser/Thr_kinase_AS"/>
</dbReference>
<dbReference type="InterPro" id="IPR000719">
    <property type="entry name" value="Prot_kinase_dom"/>
</dbReference>
<dbReference type="PROSITE" id="PS00108">
    <property type="entry name" value="PROTEIN_KINASE_ST"/>
    <property type="match status" value="1"/>
</dbReference>
<keyword evidence="6" id="KW-0067">ATP-binding</keyword>
<dbReference type="FunCoup" id="F8QFI9">
    <property type="interactions" value="410"/>
</dbReference>
<keyword evidence="3" id="KW-0808">Transferase</keyword>
<dbReference type="InterPro" id="IPR036291">
    <property type="entry name" value="NAD(P)-bd_dom_sf"/>
</dbReference>
<proteinExistence type="predicted"/>
<dbReference type="GO" id="GO:0005737">
    <property type="term" value="C:cytoplasm"/>
    <property type="evidence" value="ECO:0007669"/>
    <property type="project" value="TreeGrafter"/>
</dbReference>
<dbReference type="GO" id="GO:0004674">
    <property type="term" value="F:protein serine/threonine kinase activity"/>
    <property type="evidence" value="ECO:0007669"/>
    <property type="project" value="UniProtKB-KW"/>
</dbReference>
<dbReference type="Pfam" id="PF00069">
    <property type="entry name" value="Pkinase"/>
    <property type="match status" value="1"/>
</dbReference>
<keyword evidence="5" id="KW-0418">Kinase</keyword>
<evidence type="ECO:0000259" key="9">
    <source>
        <dbReference type="PROSITE" id="PS50011"/>
    </source>
</evidence>
<dbReference type="SMART" id="SM00220">
    <property type="entry name" value="S_TKc"/>
    <property type="match status" value="1"/>
</dbReference>
<dbReference type="EMBL" id="GL945496">
    <property type="protein sequence ID" value="EGN92973.1"/>
    <property type="molecule type" value="Genomic_DNA"/>
</dbReference>
<dbReference type="PROSITE" id="PS50011">
    <property type="entry name" value="PROTEIN_KINASE_DOM"/>
    <property type="match status" value="1"/>
</dbReference>
<evidence type="ECO:0000313" key="10">
    <source>
        <dbReference type="EMBL" id="EGN92973.1"/>
    </source>
</evidence>
<dbReference type="InParanoid" id="F8QFI9"/>
<keyword evidence="4" id="KW-0547">Nucleotide-binding</keyword>
<evidence type="ECO:0000256" key="8">
    <source>
        <dbReference type="ARBA" id="ARBA00048679"/>
    </source>
</evidence>
<comment type="catalytic activity">
    <reaction evidence="8">
        <text>L-seryl-[protein] + ATP = O-phospho-L-seryl-[protein] + ADP + H(+)</text>
        <dbReference type="Rhea" id="RHEA:17989"/>
        <dbReference type="Rhea" id="RHEA-COMP:9863"/>
        <dbReference type="Rhea" id="RHEA-COMP:11604"/>
        <dbReference type="ChEBI" id="CHEBI:15378"/>
        <dbReference type="ChEBI" id="CHEBI:29999"/>
        <dbReference type="ChEBI" id="CHEBI:30616"/>
        <dbReference type="ChEBI" id="CHEBI:83421"/>
        <dbReference type="ChEBI" id="CHEBI:456216"/>
        <dbReference type="EC" id="2.7.11.1"/>
    </reaction>
</comment>
<comment type="catalytic activity">
    <reaction evidence="7">
        <text>L-threonyl-[protein] + ATP = O-phospho-L-threonyl-[protein] + ADP + H(+)</text>
        <dbReference type="Rhea" id="RHEA:46608"/>
        <dbReference type="Rhea" id="RHEA-COMP:11060"/>
        <dbReference type="Rhea" id="RHEA-COMP:11605"/>
        <dbReference type="ChEBI" id="CHEBI:15378"/>
        <dbReference type="ChEBI" id="CHEBI:30013"/>
        <dbReference type="ChEBI" id="CHEBI:30616"/>
        <dbReference type="ChEBI" id="CHEBI:61977"/>
        <dbReference type="ChEBI" id="CHEBI:456216"/>
        <dbReference type="EC" id="2.7.11.1"/>
    </reaction>
</comment>
<reference evidence="11" key="1">
    <citation type="journal article" date="2011" name="Science">
        <title>The plant cell wall-decomposing machinery underlies the functional diversity of forest fungi.</title>
        <authorList>
            <person name="Eastwood D.C."/>
            <person name="Floudas D."/>
            <person name="Binder M."/>
            <person name="Majcherczyk A."/>
            <person name="Schneider P."/>
            <person name="Aerts A."/>
            <person name="Asiegbu F.O."/>
            <person name="Baker S.E."/>
            <person name="Barry K."/>
            <person name="Bendiksby M."/>
            <person name="Blumentritt M."/>
            <person name="Coutinho P.M."/>
            <person name="Cullen D."/>
            <person name="de Vries R.P."/>
            <person name="Gathman A."/>
            <person name="Goodell B."/>
            <person name="Henrissat B."/>
            <person name="Ihrmark K."/>
            <person name="Kauserud H."/>
            <person name="Kohler A."/>
            <person name="LaButti K."/>
            <person name="Lapidus A."/>
            <person name="Lavin J.L."/>
            <person name="Lee Y.-H."/>
            <person name="Lindquist E."/>
            <person name="Lilly W."/>
            <person name="Lucas S."/>
            <person name="Morin E."/>
            <person name="Murat C."/>
            <person name="Oguiza J.A."/>
            <person name="Park J."/>
            <person name="Pisabarro A.G."/>
            <person name="Riley R."/>
            <person name="Rosling A."/>
            <person name="Salamov A."/>
            <person name="Schmidt O."/>
            <person name="Schmutz J."/>
            <person name="Skrede I."/>
            <person name="Stenlid J."/>
            <person name="Wiebenga A."/>
            <person name="Xie X."/>
            <person name="Kuees U."/>
            <person name="Hibbett D.S."/>
            <person name="Hoffmeister D."/>
            <person name="Hoegberg N."/>
            <person name="Martin F."/>
            <person name="Grigoriev I.V."/>
            <person name="Watkinson S.C."/>
        </authorList>
    </citation>
    <scope>NUCLEOTIDE SEQUENCE [LARGE SCALE GENOMIC DNA]</scope>
    <source>
        <strain evidence="11">strain S7.3</strain>
    </source>
</reference>
<evidence type="ECO:0000256" key="1">
    <source>
        <dbReference type="ARBA" id="ARBA00012513"/>
    </source>
</evidence>
<dbReference type="Proteomes" id="UP000008063">
    <property type="component" value="Unassembled WGS sequence"/>
</dbReference>
<dbReference type="HOGENOM" id="CLU_363353_0_0_1"/>
<organism evidence="11">
    <name type="scientific">Serpula lacrymans var. lacrymans (strain S7.3)</name>
    <name type="common">Dry rot fungus</name>
    <dbReference type="NCBI Taxonomy" id="936435"/>
    <lineage>
        <taxon>Eukaryota</taxon>
        <taxon>Fungi</taxon>
        <taxon>Dikarya</taxon>
        <taxon>Basidiomycota</taxon>
        <taxon>Agaricomycotina</taxon>
        <taxon>Agaricomycetes</taxon>
        <taxon>Agaricomycetidae</taxon>
        <taxon>Boletales</taxon>
        <taxon>Coniophorineae</taxon>
        <taxon>Serpulaceae</taxon>
        <taxon>Serpula</taxon>
    </lineage>
</organism>
<dbReference type="AlphaFoldDB" id="F8QFI9"/>
<dbReference type="InterPro" id="IPR008030">
    <property type="entry name" value="NmrA-like"/>
</dbReference>
<evidence type="ECO:0000256" key="4">
    <source>
        <dbReference type="ARBA" id="ARBA00022741"/>
    </source>
</evidence>
<dbReference type="PANTHER" id="PTHR43895">
    <property type="entry name" value="CALCIUM/CALMODULIN-DEPENDENT PROTEIN KINASE KINASE-RELATED"/>
    <property type="match status" value="1"/>
</dbReference>
<dbReference type="eggNOG" id="KOG0590">
    <property type="taxonomic scope" value="Eukaryota"/>
</dbReference>
<evidence type="ECO:0000256" key="5">
    <source>
        <dbReference type="ARBA" id="ARBA00022777"/>
    </source>
</evidence>
<dbReference type="FunFam" id="1.10.510.10:FF:000571">
    <property type="entry name" value="Maternal embryonic leucine zipper kinase"/>
    <property type="match status" value="1"/>
</dbReference>
<accession>F8QFI9</accession>
<dbReference type="Gene3D" id="1.10.510.10">
    <property type="entry name" value="Transferase(Phosphotransferase) domain 1"/>
    <property type="match status" value="1"/>
</dbReference>
<dbReference type="SUPFAM" id="SSF56112">
    <property type="entry name" value="Protein kinase-like (PK-like)"/>
    <property type="match status" value="1"/>
</dbReference>
<dbReference type="GO" id="GO:0005524">
    <property type="term" value="F:ATP binding"/>
    <property type="evidence" value="ECO:0007669"/>
    <property type="project" value="UniProtKB-KW"/>
</dbReference>